<dbReference type="Proteomes" id="UP000887569">
    <property type="component" value="Unplaced"/>
</dbReference>
<proteinExistence type="predicted"/>
<dbReference type="Pfam" id="PF00092">
    <property type="entry name" value="VWA"/>
    <property type="match status" value="1"/>
</dbReference>
<dbReference type="InterPro" id="IPR036465">
    <property type="entry name" value="vWFA_dom_sf"/>
</dbReference>
<dbReference type="AlphaFoldDB" id="A0A915C7K3"/>
<dbReference type="WBParaSite" id="PgR100X_g013_t01">
    <property type="protein sequence ID" value="PgR100X_g013_t01"/>
    <property type="gene ID" value="PgR100X_g013"/>
</dbReference>
<organism evidence="2 3">
    <name type="scientific">Parascaris univalens</name>
    <name type="common">Nematode worm</name>
    <dbReference type="NCBI Taxonomy" id="6257"/>
    <lineage>
        <taxon>Eukaryota</taxon>
        <taxon>Metazoa</taxon>
        <taxon>Ecdysozoa</taxon>
        <taxon>Nematoda</taxon>
        <taxon>Chromadorea</taxon>
        <taxon>Rhabditida</taxon>
        <taxon>Spirurina</taxon>
        <taxon>Ascaridomorpha</taxon>
        <taxon>Ascaridoidea</taxon>
        <taxon>Ascarididae</taxon>
        <taxon>Parascaris</taxon>
    </lineage>
</organism>
<dbReference type="InterPro" id="IPR002035">
    <property type="entry name" value="VWF_A"/>
</dbReference>
<dbReference type="CDD" id="cd01450">
    <property type="entry name" value="vWFA_subfamily_ECM"/>
    <property type="match status" value="1"/>
</dbReference>
<protein>
    <submittedName>
        <fullName evidence="3">VWFA domain-containing protein</fullName>
    </submittedName>
</protein>
<evidence type="ECO:0000313" key="2">
    <source>
        <dbReference type="Proteomes" id="UP000887569"/>
    </source>
</evidence>
<dbReference type="PANTHER" id="PTHR24020:SF84">
    <property type="entry name" value="VWFA DOMAIN-CONTAINING PROTEIN"/>
    <property type="match status" value="1"/>
</dbReference>
<dbReference type="PROSITE" id="PS50234">
    <property type="entry name" value="VWFA"/>
    <property type="match status" value="1"/>
</dbReference>
<feature type="domain" description="VWFA" evidence="1">
    <location>
        <begin position="68"/>
        <end position="201"/>
    </location>
</feature>
<dbReference type="Gene3D" id="3.40.50.410">
    <property type="entry name" value="von Willebrand factor, type A domain"/>
    <property type="match status" value="1"/>
</dbReference>
<accession>A0A915C7K3</accession>
<dbReference type="PANTHER" id="PTHR24020">
    <property type="entry name" value="COLLAGEN ALPHA"/>
    <property type="match status" value="1"/>
</dbReference>
<reference evidence="3" key="1">
    <citation type="submission" date="2022-11" db="UniProtKB">
        <authorList>
            <consortium name="WormBaseParasite"/>
        </authorList>
    </citation>
    <scope>IDENTIFICATION</scope>
</reference>
<evidence type="ECO:0000313" key="3">
    <source>
        <dbReference type="WBParaSite" id="PgR100X_g013_t01"/>
    </source>
</evidence>
<keyword evidence="2" id="KW-1185">Reference proteome</keyword>
<dbReference type="InterPro" id="IPR050525">
    <property type="entry name" value="ECM_Assembly_Org"/>
</dbReference>
<sequence>YLLACAVLAFASDDFTEGSGEGSGEEPLTIFASTEPPAIRHFPANGAFKTFNSKKAVLDERECTPKMDVIFLLDTSGSIEQIYQEHVKWTVSLVDALPVDRDGVRIAAIQYAGFPLTEFALGTYLNADDIRQHLSQIKFQSGVTRTGYALRKADSELFRQERGARSDAIKIIVLFTDGLSIDDPLKPAHELRDIKQVKIYV</sequence>
<dbReference type="PRINTS" id="PR00453">
    <property type="entry name" value="VWFADOMAIN"/>
</dbReference>
<dbReference type="SUPFAM" id="SSF53300">
    <property type="entry name" value="vWA-like"/>
    <property type="match status" value="1"/>
</dbReference>
<evidence type="ECO:0000259" key="1">
    <source>
        <dbReference type="PROSITE" id="PS50234"/>
    </source>
</evidence>
<name>A0A915C7K3_PARUN</name>
<dbReference type="SMART" id="SM00327">
    <property type="entry name" value="VWA"/>
    <property type="match status" value="1"/>
</dbReference>